<accession>A0A8S1KQK0</accession>
<protein>
    <submittedName>
        <fullName evidence="3">Uncharacterized protein</fullName>
    </submittedName>
</protein>
<comment type="caution">
    <text evidence="3">The sequence shown here is derived from an EMBL/GenBank/DDBJ whole genome shotgun (WGS) entry which is preliminary data.</text>
</comment>
<feature type="compositionally biased region" description="Polar residues" evidence="2">
    <location>
        <begin position="454"/>
        <end position="469"/>
    </location>
</feature>
<dbReference type="AlphaFoldDB" id="A0A8S1KQK0"/>
<proteinExistence type="predicted"/>
<feature type="region of interest" description="Disordered" evidence="2">
    <location>
        <begin position="256"/>
        <end position="280"/>
    </location>
</feature>
<evidence type="ECO:0000313" key="4">
    <source>
        <dbReference type="Proteomes" id="UP000692954"/>
    </source>
</evidence>
<evidence type="ECO:0000256" key="1">
    <source>
        <dbReference type="SAM" id="Coils"/>
    </source>
</evidence>
<feature type="region of interest" description="Disordered" evidence="2">
    <location>
        <begin position="445"/>
        <end position="476"/>
    </location>
</feature>
<sequence length="476" mass="56200">MNKINQSPCRTSQEVSDLSKASANQKLLTQKITELENNIRHLELTNKQLTDQINEYNIELNKEKQKSKNQYNVSAQIQNQKDQQLQKMIDENQKLCKTIRKLETDINRFYQVKDENLNLKQEIQVRLQEIEELKQQIPKNEGKWQSDGALGVLASKRSQEILLLKNENQEIKQKNQDLQAKLNTILKENQQLQFIIQSDNPSQRLNSQASSSKQYNSSGKKQDQTNYILNEQVNQLQLELKEAKNTIEKLKKQNTLISNSNTPNNKPYSSINKSNSNDKVQKAQSFNISDNDRDIKIRDLENQLKRLEFEKQNITQNIRLECAQDLKQLQDKLREEYEAKLQLEREQDKPSQEQVIKLNQENQKLQITVQRQKKEIQNMEKKLTELLISQEDIQQSLQKEKQFQDYLKQEKVKLQDQLKEKQKEINEHKEDIIKLAKERQQLKDQLDKSKYESKLSQSQVSNKPISQKSEISKKYK</sequence>
<feature type="region of interest" description="Disordered" evidence="2">
    <location>
        <begin position="198"/>
        <end position="225"/>
    </location>
</feature>
<organism evidence="3 4">
    <name type="scientific">Paramecium sonneborni</name>
    <dbReference type="NCBI Taxonomy" id="65129"/>
    <lineage>
        <taxon>Eukaryota</taxon>
        <taxon>Sar</taxon>
        <taxon>Alveolata</taxon>
        <taxon>Ciliophora</taxon>
        <taxon>Intramacronucleata</taxon>
        <taxon>Oligohymenophorea</taxon>
        <taxon>Peniculida</taxon>
        <taxon>Parameciidae</taxon>
        <taxon>Paramecium</taxon>
    </lineage>
</organism>
<gene>
    <name evidence="3" type="ORF">PSON_ATCC_30995.1.T0100410</name>
</gene>
<keyword evidence="1" id="KW-0175">Coiled coil</keyword>
<feature type="coiled-coil region" evidence="1">
    <location>
        <begin position="18"/>
        <end position="136"/>
    </location>
</feature>
<feature type="compositionally biased region" description="Low complexity" evidence="2">
    <location>
        <begin position="207"/>
        <end position="219"/>
    </location>
</feature>
<name>A0A8S1KQK0_9CILI</name>
<reference evidence="3" key="1">
    <citation type="submission" date="2021-01" db="EMBL/GenBank/DDBJ databases">
        <authorList>
            <consortium name="Genoscope - CEA"/>
            <person name="William W."/>
        </authorList>
    </citation>
    <scope>NUCLEOTIDE SEQUENCE</scope>
</reference>
<dbReference type="Proteomes" id="UP000692954">
    <property type="component" value="Unassembled WGS sequence"/>
</dbReference>
<feature type="coiled-coil region" evidence="1">
    <location>
        <begin position="161"/>
        <end position="188"/>
    </location>
</feature>
<dbReference type="EMBL" id="CAJJDN010000010">
    <property type="protein sequence ID" value="CAD8056691.1"/>
    <property type="molecule type" value="Genomic_DNA"/>
</dbReference>
<keyword evidence="4" id="KW-1185">Reference proteome</keyword>
<evidence type="ECO:0000256" key="2">
    <source>
        <dbReference type="SAM" id="MobiDB-lite"/>
    </source>
</evidence>
<dbReference type="OrthoDB" id="309610at2759"/>
<evidence type="ECO:0000313" key="3">
    <source>
        <dbReference type="EMBL" id="CAD8056691.1"/>
    </source>
</evidence>